<dbReference type="Allergome" id="3044">
    <property type="allergen name" value="Lep d 5.0102"/>
</dbReference>
<dbReference type="AlphaFoldDB" id="Q1M2N1"/>
<dbReference type="EMBL" id="AY288151">
    <property type="protein sequence ID" value="AAQ73493.1"/>
    <property type="molecule type" value="mRNA"/>
</dbReference>
<evidence type="ECO:0000256" key="1">
    <source>
        <dbReference type="ARBA" id="ARBA00010710"/>
    </source>
</evidence>
<feature type="coiled-coil region" evidence="2">
    <location>
        <begin position="25"/>
        <end position="100"/>
    </location>
</feature>
<accession>Q1M2N1</accession>
<dbReference type="InterPro" id="IPR020306">
    <property type="entry name" value="Mite_allergen_group-5/21"/>
</dbReference>
<protein>
    <submittedName>
        <fullName evidence="3">Type 2 allergen Lep d 5.02</fullName>
    </submittedName>
</protein>
<evidence type="ECO:0000256" key="2">
    <source>
        <dbReference type="SAM" id="Coils"/>
    </source>
</evidence>
<organism evidence="3">
    <name type="scientific">Lepidoglyphus destructor</name>
    <name type="common">Storage mite</name>
    <name type="synonym">Glycyphagus destructor</name>
    <dbReference type="NCBI Taxonomy" id="36936"/>
    <lineage>
        <taxon>Eukaryota</taxon>
        <taxon>Metazoa</taxon>
        <taxon>Ecdysozoa</taxon>
        <taxon>Arthropoda</taxon>
        <taxon>Chelicerata</taxon>
        <taxon>Arachnida</taxon>
        <taxon>Acari</taxon>
        <taxon>Acariformes</taxon>
        <taxon>Sarcoptiformes</taxon>
        <taxon>Astigmata</taxon>
        <taxon>Glycyphagoidea</taxon>
        <taxon>Glycyphagidae</taxon>
        <taxon>Lepidoglyphus</taxon>
    </lineage>
</organism>
<dbReference type="InterPro" id="IPR038455">
    <property type="entry name" value="Mite_allergen_group-5/21_sf"/>
</dbReference>
<dbReference type="Allergome" id="444">
    <property type="allergen name" value="Lep d 5"/>
</dbReference>
<dbReference type="Pfam" id="PF11642">
    <property type="entry name" value="Blo-t-5"/>
    <property type="match status" value="2"/>
</dbReference>
<dbReference type="SMR" id="Q1M2N1"/>
<keyword evidence="2" id="KW-0175">Coiled coil</keyword>
<evidence type="ECO:0000313" key="3">
    <source>
        <dbReference type="EMBL" id="AAQ73493.1"/>
    </source>
</evidence>
<name>Q1M2N1_LEPDS</name>
<proteinExistence type="evidence at transcript level"/>
<sequence length="171" mass="19489">MTGVKTHLEHELKRTDLNFLEKFNLDEITATLNVLTKELTEVQKHVKAVESDEVDVAIPNPDEFRNEFDRLLIHMTEEQFAKLEQALAHLSHQVTELEKSKSKELKAQILREISIGLDFIDSAKGHFERELKRADLNLAEKFNFESALSTGAVLHKDLTALATKVKAIETK</sequence>
<comment type="similarity">
    <text evidence="1">Belongs to the mite group 5 allergen family.</text>
</comment>
<reference evidence="3" key="1">
    <citation type="submission" date="2003-04" db="EMBL/GenBank/DDBJ databases">
        <title>Cloning of allergens from the storage mite Lepidoglyphus destructor.</title>
        <authorList>
            <person name="Chew F.T."/>
            <person name="Angus A.C."/>
            <person name="Goh S.Y."/>
            <person name="Lim S.H."/>
        </authorList>
    </citation>
    <scope>NUCLEOTIDE SEQUENCE</scope>
</reference>
<dbReference type="Gene3D" id="1.20.58.970">
    <property type="match status" value="2"/>
</dbReference>